<accession>A0A2U3MY43</accession>
<evidence type="ECO:0000313" key="1">
    <source>
        <dbReference type="EMBL" id="SPL70356.1"/>
    </source>
</evidence>
<reference evidence="2" key="1">
    <citation type="submission" date="2018-03" db="EMBL/GenBank/DDBJ databases">
        <authorList>
            <person name="Blom J."/>
        </authorList>
    </citation>
    <scope>NUCLEOTIDE SEQUENCE [LARGE SCALE GENOMIC DNA]</scope>
    <source>
        <strain evidence="2">KPC-SM-21</strain>
    </source>
</reference>
<dbReference type="RefSeq" id="WP_121973832.1">
    <property type="nucleotide sequence ID" value="NZ_OOGT01000055.1"/>
</dbReference>
<sequence>MDNTNKKRREISQIILFSGIFLTSVPSFAEEHGLRKLNDSELADVQGQALMSLSYLAPTDSANKMQGQGIGFYKLGMEAELELNANIKKLQLGCGGVNGANGCDIDIDNLSLTGISDTRDGRVGSDAKLTNPFIEFAIKNPNSAATRQVLGLRLSADKVLGMLTLGDENSSKPNGINSLSGYMKTLATTGTATTTPRSMKINDTNMSIEGRIKLLGSLVSPGFTTNDYNLALQSANADLFIDSATISGTRMSSANLTGTANIGNINFGGNISANLKVFLLGALDLGINASGNISGLTANLNISENLGFIHKLPLNNPFSLSMQSQSIFWPGASVAANKGWWLAIEDGIDIGKITPSNSIDISNDILKQVVPKINTYLNNNPPSCTFGACLGLGLDIGNINLSGSSPLNFPIKDLQLATQSFAPNCYGNLKFC</sequence>
<evidence type="ECO:0000313" key="2">
    <source>
        <dbReference type="Proteomes" id="UP000245974"/>
    </source>
</evidence>
<dbReference type="OrthoDB" id="6073551at2"/>
<organism evidence="1 2">
    <name type="scientific">Acinetobacter stercoris</name>
    <dbReference type="NCBI Taxonomy" id="2126983"/>
    <lineage>
        <taxon>Bacteria</taxon>
        <taxon>Pseudomonadati</taxon>
        <taxon>Pseudomonadota</taxon>
        <taxon>Gammaproteobacteria</taxon>
        <taxon>Moraxellales</taxon>
        <taxon>Moraxellaceae</taxon>
        <taxon>Acinetobacter</taxon>
    </lineage>
</organism>
<keyword evidence="2" id="KW-1185">Reference proteome</keyword>
<protein>
    <submittedName>
        <fullName evidence="1">Uncharacterized protein</fullName>
    </submittedName>
</protein>
<dbReference type="EMBL" id="OOGT01000055">
    <property type="protein sequence ID" value="SPL70356.1"/>
    <property type="molecule type" value="Genomic_DNA"/>
</dbReference>
<gene>
    <name evidence="1" type="ORF">KPC_1534</name>
</gene>
<proteinExistence type="predicted"/>
<dbReference type="Proteomes" id="UP000245974">
    <property type="component" value="Unassembled WGS sequence"/>
</dbReference>
<dbReference type="InParanoid" id="A0A2U3MY43"/>
<dbReference type="AlphaFoldDB" id="A0A2U3MY43"/>
<name>A0A2U3MY43_9GAMM</name>